<dbReference type="Proteomes" id="UP000285610">
    <property type="component" value="Unassembled WGS sequence"/>
</dbReference>
<organism evidence="1 2">
    <name type="scientific">Mediterraneibacter gnavus</name>
    <name type="common">Ruminococcus gnavus</name>
    <dbReference type="NCBI Taxonomy" id="33038"/>
    <lineage>
        <taxon>Bacteria</taxon>
        <taxon>Bacillati</taxon>
        <taxon>Bacillota</taxon>
        <taxon>Clostridia</taxon>
        <taxon>Lachnospirales</taxon>
        <taxon>Lachnospiraceae</taxon>
        <taxon>Mediterraneibacter</taxon>
    </lineage>
</organism>
<reference evidence="1 2" key="1">
    <citation type="submission" date="2018-08" db="EMBL/GenBank/DDBJ databases">
        <title>A genome reference for cultivated species of the human gut microbiota.</title>
        <authorList>
            <person name="Zou Y."/>
            <person name="Xue W."/>
            <person name="Luo G."/>
        </authorList>
    </citation>
    <scope>NUCLEOTIDE SEQUENCE [LARGE SCALE GENOMIC DNA]</scope>
    <source>
        <strain evidence="1 2">AF33-12</strain>
    </source>
</reference>
<dbReference type="EMBL" id="QRQE01000107">
    <property type="protein sequence ID" value="RHM67232.1"/>
    <property type="molecule type" value="Genomic_DNA"/>
</dbReference>
<protein>
    <submittedName>
        <fullName evidence="1">Uncharacterized protein</fullName>
    </submittedName>
</protein>
<accession>A0A415RY87</accession>
<evidence type="ECO:0000313" key="2">
    <source>
        <dbReference type="Proteomes" id="UP000285610"/>
    </source>
</evidence>
<dbReference type="AlphaFoldDB" id="A0A415RY87"/>
<gene>
    <name evidence="1" type="ORF">DWZ50_19915</name>
</gene>
<name>A0A415RY87_MEDGN</name>
<proteinExistence type="predicted"/>
<evidence type="ECO:0000313" key="1">
    <source>
        <dbReference type="EMBL" id="RHM67232.1"/>
    </source>
</evidence>
<sequence length="73" mass="8439">MYKGRAGDGRIDILMDAKHNIAVLTISGVQFSSFIRPHLPQYFTKKASMRSDLIFFAVKYRKNETGHTRFLFV</sequence>
<comment type="caution">
    <text evidence="1">The sequence shown here is derived from an EMBL/GenBank/DDBJ whole genome shotgun (WGS) entry which is preliminary data.</text>
</comment>